<proteinExistence type="inferred from homology"/>
<reference evidence="10" key="1">
    <citation type="submission" date="2018-02" db="EMBL/GenBank/DDBJ databases">
        <title>Genome sequencing of Solimonas sp. HR-BB.</title>
        <authorList>
            <person name="Lee Y."/>
            <person name="Jeon C.O."/>
        </authorList>
    </citation>
    <scope>NUCLEOTIDE SEQUENCE [LARGE SCALE GENOMIC DNA]</scope>
    <source>
        <strain evidence="10">HR-U</strain>
    </source>
</reference>
<evidence type="ECO:0000313" key="10">
    <source>
        <dbReference type="Proteomes" id="UP000239590"/>
    </source>
</evidence>
<keyword evidence="5" id="KW-0812">Transmembrane</keyword>
<dbReference type="GO" id="GO:1990281">
    <property type="term" value="C:efflux pump complex"/>
    <property type="evidence" value="ECO:0007669"/>
    <property type="project" value="TreeGrafter"/>
</dbReference>
<accession>A0A2S7IGX0</accession>
<dbReference type="RefSeq" id="WP_104715656.1">
    <property type="nucleotide sequence ID" value="NZ_PTRA01000006.1"/>
</dbReference>
<comment type="subcellular location">
    <subcellularLocation>
        <location evidence="1">Cell outer membrane</location>
    </subcellularLocation>
</comment>
<gene>
    <name evidence="9" type="ORF">C5O19_22570</name>
</gene>
<evidence type="ECO:0000256" key="1">
    <source>
        <dbReference type="ARBA" id="ARBA00004442"/>
    </source>
</evidence>
<evidence type="ECO:0000256" key="3">
    <source>
        <dbReference type="ARBA" id="ARBA00022448"/>
    </source>
</evidence>
<dbReference type="GO" id="GO:0015562">
    <property type="term" value="F:efflux transmembrane transporter activity"/>
    <property type="evidence" value="ECO:0007669"/>
    <property type="project" value="InterPro"/>
</dbReference>
<evidence type="ECO:0000256" key="7">
    <source>
        <dbReference type="ARBA" id="ARBA00023237"/>
    </source>
</evidence>
<comment type="similarity">
    <text evidence="2">Belongs to the outer membrane factor (OMF) (TC 1.B.17) family.</text>
</comment>
<organism evidence="9 10">
    <name type="scientific">Siphonobacter curvatus</name>
    <dbReference type="NCBI Taxonomy" id="2094562"/>
    <lineage>
        <taxon>Bacteria</taxon>
        <taxon>Pseudomonadati</taxon>
        <taxon>Bacteroidota</taxon>
        <taxon>Cytophagia</taxon>
        <taxon>Cytophagales</taxon>
        <taxon>Cytophagaceae</taxon>
        <taxon>Siphonobacter</taxon>
    </lineage>
</organism>
<dbReference type="InterPro" id="IPR003423">
    <property type="entry name" value="OMP_efflux"/>
</dbReference>
<feature type="chain" id="PRO_5015690389" evidence="8">
    <location>
        <begin position="22"/>
        <end position="438"/>
    </location>
</feature>
<protein>
    <submittedName>
        <fullName evidence="9">TolC family protein</fullName>
    </submittedName>
</protein>
<keyword evidence="8" id="KW-0732">Signal</keyword>
<dbReference type="OrthoDB" id="916581at2"/>
<dbReference type="EMBL" id="PTRA01000006">
    <property type="protein sequence ID" value="PQA54533.1"/>
    <property type="molecule type" value="Genomic_DNA"/>
</dbReference>
<dbReference type="Pfam" id="PF02321">
    <property type="entry name" value="OEP"/>
    <property type="match status" value="2"/>
</dbReference>
<evidence type="ECO:0000256" key="4">
    <source>
        <dbReference type="ARBA" id="ARBA00022452"/>
    </source>
</evidence>
<sequence>MKPYQYLSGILLVLASLTSQAQRVIPLEEAVQLAFQNNAALKLSMDRIAVADARFQQVKEKALPQVGSSLQVSRLSVISPFELSMGGPEPAFALHPSSFWATIGMVSASKEIFSGFAEKSAHKSAELLAEASRLDVEKDRKELEYGVVASYYNLYKIIKSAQILEENMKLLDRKEHEVENMLREGVLTSNELLKIQLQKSNLELSKVDLANAQKTALFNLATLIGIGEEMAIDTNLTVGTHVQGKALELFEQAEINRPELKANALRIKAAENGLTQTKSIRYPHVDASAMFVYLNPNKNVIPATHTFLQAVNLGVSVKYSISSLYASKGRIQEAKLGIAQAQHGNQLQQEHIRTEVFGLYTANETASEKVHVSEKALAQAARSYQLTDSKFRNGLLLSSDLLEAQSLLLQSQLNLLSSKIDAQLNYYKLQKALGNPIH</sequence>
<dbReference type="PANTHER" id="PTHR30026:SF20">
    <property type="entry name" value="OUTER MEMBRANE PROTEIN TOLC"/>
    <property type="match status" value="1"/>
</dbReference>
<name>A0A2S7IGX0_9BACT</name>
<evidence type="ECO:0000256" key="5">
    <source>
        <dbReference type="ARBA" id="ARBA00022692"/>
    </source>
</evidence>
<dbReference type="SUPFAM" id="SSF56954">
    <property type="entry name" value="Outer membrane efflux proteins (OEP)"/>
    <property type="match status" value="1"/>
</dbReference>
<keyword evidence="6" id="KW-0472">Membrane</keyword>
<dbReference type="PANTHER" id="PTHR30026">
    <property type="entry name" value="OUTER MEMBRANE PROTEIN TOLC"/>
    <property type="match status" value="1"/>
</dbReference>
<keyword evidence="4" id="KW-1134">Transmembrane beta strand</keyword>
<evidence type="ECO:0000313" key="9">
    <source>
        <dbReference type="EMBL" id="PQA54533.1"/>
    </source>
</evidence>
<comment type="caution">
    <text evidence="9">The sequence shown here is derived from an EMBL/GenBank/DDBJ whole genome shotgun (WGS) entry which is preliminary data.</text>
</comment>
<dbReference type="GO" id="GO:0015288">
    <property type="term" value="F:porin activity"/>
    <property type="evidence" value="ECO:0007669"/>
    <property type="project" value="TreeGrafter"/>
</dbReference>
<dbReference type="InterPro" id="IPR051906">
    <property type="entry name" value="TolC-like"/>
</dbReference>
<keyword evidence="7" id="KW-0998">Cell outer membrane</keyword>
<evidence type="ECO:0000256" key="8">
    <source>
        <dbReference type="SAM" id="SignalP"/>
    </source>
</evidence>
<dbReference type="Proteomes" id="UP000239590">
    <property type="component" value="Unassembled WGS sequence"/>
</dbReference>
<evidence type="ECO:0000256" key="6">
    <source>
        <dbReference type="ARBA" id="ARBA00023136"/>
    </source>
</evidence>
<feature type="signal peptide" evidence="8">
    <location>
        <begin position="1"/>
        <end position="21"/>
    </location>
</feature>
<evidence type="ECO:0000256" key="2">
    <source>
        <dbReference type="ARBA" id="ARBA00007613"/>
    </source>
</evidence>
<dbReference type="GO" id="GO:0009279">
    <property type="term" value="C:cell outer membrane"/>
    <property type="evidence" value="ECO:0007669"/>
    <property type="project" value="UniProtKB-SubCell"/>
</dbReference>
<dbReference type="AlphaFoldDB" id="A0A2S7IGX0"/>
<dbReference type="Gene3D" id="1.20.1600.10">
    <property type="entry name" value="Outer membrane efflux proteins (OEP)"/>
    <property type="match status" value="1"/>
</dbReference>
<keyword evidence="10" id="KW-1185">Reference proteome</keyword>
<keyword evidence="3" id="KW-0813">Transport</keyword>